<sequence length="118" mass="12576">MCACAWRLHVFTAALVLAAHLIKGRYVTARTCRAAPPASRAPAGSGLMPGVMSLNSDPNVGQISPECNSLCGSPPAPVGPLALTLRHCVFRWVDDKGGLLTVIITMTDEIDARRTRQH</sequence>
<dbReference type="AlphaFoldDB" id="A0A9N8KTV5"/>
<feature type="signal peptide" evidence="1">
    <location>
        <begin position="1"/>
        <end position="24"/>
    </location>
</feature>
<dbReference type="OrthoDB" id="7487909at2759"/>
<evidence type="ECO:0008006" key="4">
    <source>
        <dbReference type="Google" id="ProtNLM"/>
    </source>
</evidence>
<keyword evidence="1" id="KW-0732">Signal</keyword>
<dbReference type="EMBL" id="LR824019">
    <property type="protein sequence ID" value="CAD0202020.1"/>
    <property type="molecule type" value="Genomic_DNA"/>
</dbReference>
<gene>
    <name evidence="2" type="ORF">CINC_LOCUS3688</name>
</gene>
<dbReference type="Proteomes" id="UP001154114">
    <property type="component" value="Chromosome 16"/>
</dbReference>
<reference evidence="2" key="1">
    <citation type="submission" date="2021-12" db="EMBL/GenBank/DDBJ databases">
        <authorList>
            <person name="King R."/>
        </authorList>
    </citation>
    <scope>NUCLEOTIDE SEQUENCE</scope>
</reference>
<evidence type="ECO:0000313" key="2">
    <source>
        <dbReference type="EMBL" id="CAD0202020.1"/>
    </source>
</evidence>
<organism evidence="2 3">
    <name type="scientific">Chrysodeixis includens</name>
    <name type="common">Soybean looper</name>
    <name type="synonym">Pseudoplusia includens</name>
    <dbReference type="NCBI Taxonomy" id="689277"/>
    <lineage>
        <taxon>Eukaryota</taxon>
        <taxon>Metazoa</taxon>
        <taxon>Ecdysozoa</taxon>
        <taxon>Arthropoda</taxon>
        <taxon>Hexapoda</taxon>
        <taxon>Insecta</taxon>
        <taxon>Pterygota</taxon>
        <taxon>Neoptera</taxon>
        <taxon>Endopterygota</taxon>
        <taxon>Lepidoptera</taxon>
        <taxon>Glossata</taxon>
        <taxon>Ditrysia</taxon>
        <taxon>Noctuoidea</taxon>
        <taxon>Noctuidae</taxon>
        <taxon>Plusiinae</taxon>
        <taxon>Chrysodeixis</taxon>
    </lineage>
</organism>
<protein>
    <recommendedName>
        <fullName evidence="4">Secreted protein</fullName>
    </recommendedName>
</protein>
<proteinExistence type="predicted"/>
<name>A0A9N8KTV5_CHRIL</name>
<evidence type="ECO:0000256" key="1">
    <source>
        <dbReference type="SAM" id="SignalP"/>
    </source>
</evidence>
<keyword evidence="3" id="KW-1185">Reference proteome</keyword>
<accession>A0A9N8KTV5</accession>
<evidence type="ECO:0000313" key="3">
    <source>
        <dbReference type="Proteomes" id="UP001154114"/>
    </source>
</evidence>
<feature type="chain" id="PRO_5040258089" description="Secreted protein" evidence="1">
    <location>
        <begin position="25"/>
        <end position="118"/>
    </location>
</feature>